<dbReference type="AlphaFoldDB" id="A0A2H5EWV9"/>
<keyword evidence="2" id="KW-0732">Signal</keyword>
<feature type="region of interest" description="Disordered" evidence="1">
    <location>
        <begin position="282"/>
        <end position="332"/>
    </location>
</feature>
<dbReference type="Pfam" id="PF04402">
    <property type="entry name" value="SIMPL"/>
    <property type="match status" value="1"/>
</dbReference>
<sequence>MKTRDTAAATRPVLTRKARGRGMLSGLLAGAALMAAAPAMAAPGDKPGMGGHHACHGKGMGHHGARISVTGEGQALGQPDMATINLGVTTQAETAAAAMTQNSEQQTAVIAALTGSGVEERDIQTSGLNLTPMMDYSREGQPPRVTGYQAQNMVTVRVRDLAGLGGTLDGLVTAGANEINGITFGRDNSDEMQDEARRDAVADAQHRAEVIAEAAGLTLGPVLTMRDVVYTQGGPEPMMMRQAMDAGASKAVPVQGGELTMMAQVEMQFALRDEAAMAECAGMGGGHGDHGAAPEAEPEAEAAPEGEMPAGEMPEGEAPEGEAPGAEAAPSN</sequence>
<evidence type="ECO:0008006" key="5">
    <source>
        <dbReference type="Google" id="ProtNLM"/>
    </source>
</evidence>
<dbReference type="OrthoDB" id="9813144at2"/>
<organism evidence="3 4">
    <name type="scientific">Paracoccus zhejiangensis</name>
    <dbReference type="NCBI Taxonomy" id="1077935"/>
    <lineage>
        <taxon>Bacteria</taxon>
        <taxon>Pseudomonadati</taxon>
        <taxon>Pseudomonadota</taxon>
        <taxon>Alphaproteobacteria</taxon>
        <taxon>Rhodobacterales</taxon>
        <taxon>Paracoccaceae</taxon>
        <taxon>Paracoccus</taxon>
    </lineage>
</organism>
<feature type="chain" id="PRO_5014123215" description="SIMPL domain-containing protein" evidence="2">
    <location>
        <begin position="42"/>
        <end position="332"/>
    </location>
</feature>
<dbReference type="PANTHER" id="PTHR34387">
    <property type="entry name" value="SLR1258 PROTEIN"/>
    <property type="match status" value="1"/>
</dbReference>
<dbReference type="Gene3D" id="3.30.70.2970">
    <property type="entry name" value="Protein of unknown function (DUF541), domain 2"/>
    <property type="match status" value="1"/>
</dbReference>
<dbReference type="EMBL" id="CP025430">
    <property type="protein sequence ID" value="AUH63777.1"/>
    <property type="molecule type" value="Genomic_DNA"/>
</dbReference>
<feature type="compositionally biased region" description="Low complexity" evidence="1">
    <location>
        <begin position="321"/>
        <end position="332"/>
    </location>
</feature>
<keyword evidence="4" id="KW-1185">Reference proteome</keyword>
<proteinExistence type="predicted"/>
<dbReference type="InterPro" id="IPR007497">
    <property type="entry name" value="SIMPL/DUF541"/>
</dbReference>
<reference evidence="3 4" key="1">
    <citation type="journal article" date="2013" name="Antonie Van Leeuwenhoek">
        <title>Paracoccus zhejiangensis sp. nov., isolated from activated sludge in wastewater-treatment system.</title>
        <authorList>
            <person name="Wu Z.G."/>
            <person name="Zhang D.F."/>
            <person name="Liu Y.L."/>
            <person name="Wang F."/>
            <person name="Jiang X."/>
            <person name="Li C."/>
            <person name="Li S.P."/>
            <person name="Hong Q."/>
            <person name="Li W.J."/>
        </authorList>
    </citation>
    <scope>NUCLEOTIDE SEQUENCE [LARGE SCALE GENOMIC DNA]</scope>
    <source>
        <strain evidence="3 4">J6</strain>
    </source>
</reference>
<feature type="signal peptide" evidence="2">
    <location>
        <begin position="1"/>
        <end position="41"/>
    </location>
</feature>
<dbReference type="RefSeq" id="WP_101751818.1">
    <property type="nucleotide sequence ID" value="NZ_CP025430.1"/>
</dbReference>
<dbReference type="Proteomes" id="UP000234530">
    <property type="component" value="Chromosome"/>
</dbReference>
<dbReference type="Gene3D" id="3.30.110.170">
    <property type="entry name" value="Protein of unknown function (DUF541), domain 1"/>
    <property type="match status" value="1"/>
</dbReference>
<dbReference type="KEGG" id="pzh:CX676_06070"/>
<evidence type="ECO:0000256" key="2">
    <source>
        <dbReference type="SAM" id="SignalP"/>
    </source>
</evidence>
<dbReference type="GO" id="GO:0006974">
    <property type="term" value="P:DNA damage response"/>
    <property type="evidence" value="ECO:0007669"/>
    <property type="project" value="TreeGrafter"/>
</dbReference>
<accession>A0A2H5EWV9</accession>
<evidence type="ECO:0000313" key="4">
    <source>
        <dbReference type="Proteomes" id="UP000234530"/>
    </source>
</evidence>
<evidence type="ECO:0000256" key="1">
    <source>
        <dbReference type="SAM" id="MobiDB-lite"/>
    </source>
</evidence>
<name>A0A2H5EWV9_9RHOB</name>
<dbReference type="PANTHER" id="PTHR34387:SF1">
    <property type="entry name" value="PERIPLASMIC IMMUNOGENIC PROTEIN"/>
    <property type="match status" value="1"/>
</dbReference>
<gene>
    <name evidence="3" type="ORF">CX676_06070</name>
</gene>
<evidence type="ECO:0000313" key="3">
    <source>
        <dbReference type="EMBL" id="AUH63777.1"/>
    </source>
</evidence>
<dbReference type="InterPro" id="IPR052022">
    <property type="entry name" value="26kDa_periplasmic_antigen"/>
</dbReference>
<protein>
    <recommendedName>
        <fullName evidence="5">SIMPL domain-containing protein</fullName>
    </recommendedName>
</protein>